<organism evidence="1 2">
    <name type="scientific">Knoellia koreensis</name>
    <dbReference type="NCBI Taxonomy" id="2730921"/>
    <lineage>
        <taxon>Bacteria</taxon>
        <taxon>Bacillati</taxon>
        <taxon>Actinomycetota</taxon>
        <taxon>Actinomycetes</taxon>
        <taxon>Micrococcales</taxon>
        <taxon>Intrasporangiaceae</taxon>
        <taxon>Knoellia</taxon>
    </lineage>
</organism>
<dbReference type="Gene3D" id="3.90.1200.10">
    <property type="match status" value="1"/>
</dbReference>
<dbReference type="RefSeq" id="WP_171241837.1">
    <property type="nucleotide sequence ID" value="NZ_JABEPQ010000001.1"/>
</dbReference>
<gene>
    <name evidence="1" type="ORF">HJG52_01670</name>
</gene>
<dbReference type="Proteomes" id="UP000588586">
    <property type="component" value="Unassembled WGS sequence"/>
</dbReference>
<accession>A0A849HCD1</accession>
<dbReference type="GO" id="GO:0016740">
    <property type="term" value="F:transferase activity"/>
    <property type="evidence" value="ECO:0007669"/>
    <property type="project" value="UniProtKB-KW"/>
</dbReference>
<dbReference type="InterPro" id="IPR011009">
    <property type="entry name" value="Kinase-like_dom_sf"/>
</dbReference>
<evidence type="ECO:0000313" key="1">
    <source>
        <dbReference type="EMBL" id="NNM44709.1"/>
    </source>
</evidence>
<sequence>MSDPLARLTPLQRSLLFKWFPALEVMRDHSWGLVDTHVLEVVSNGQRFIVKAAAPGDRHLIRELRAHREWLEPWRLAGRAPVLEHADDEAKLIVTRYLSGRLVEGTSAQDDPDTYRQAGRLLSAFHEQYSGQDAEWNERARQRVLRFLDQPHRIERRIESRVRSEVSNWAGVSATVVPTHGDWQPRNWLTEGGEVRAIDFGRADLRPADEDFVRLARQDFARNPLLETAFLDGYGHDPRQPETWCRAVVGEAVATAVWAYHVGDEEFEEVGHAQLRQLFA</sequence>
<keyword evidence="1" id="KW-0808">Transferase</keyword>
<comment type="caution">
    <text evidence="1">The sequence shown here is derived from an EMBL/GenBank/DDBJ whole genome shotgun (WGS) entry which is preliminary data.</text>
</comment>
<dbReference type="SUPFAM" id="SSF56112">
    <property type="entry name" value="Protein kinase-like (PK-like)"/>
    <property type="match status" value="1"/>
</dbReference>
<protein>
    <submittedName>
        <fullName evidence="1">Aminoglycoside phosphotransferase family protein</fullName>
    </submittedName>
</protein>
<evidence type="ECO:0000313" key="2">
    <source>
        <dbReference type="Proteomes" id="UP000588586"/>
    </source>
</evidence>
<reference evidence="1 2" key="1">
    <citation type="submission" date="2020-04" db="EMBL/GenBank/DDBJ databases">
        <title>Knoellia sp. isolate from air conditioner.</title>
        <authorList>
            <person name="Chea S."/>
            <person name="Kim D.-U."/>
        </authorList>
    </citation>
    <scope>NUCLEOTIDE SEQUENCE [LARGE SCALE GENOMIC DNA]</scope>
    <source>
        <strain evidence="1 2">DB2414S</strain>
    </source>
</reference>
<proteinExistence type="predicted"/>
<keyword evidence="2" id="KW-1185">Reference proteome</keyword>
<dbReference type="AlphaFoldDB" id="A0A849HCD1"/>
<name>A0A849HCD1_9MICO</name>
<dbReference type="EMBL" id="JABEPQ010000001">
    <property type="protein sequence ID" value="NNM44709.1"/>
    <property type="molecule type" value="Genomic_DNA"/>
</dbReference>